<dbReference type="InterPro" id="IPR032008">
    <property type="entry name" value="APD1-4_N"/>
</dbReference>
<dbReference type="AlphaFoldDB" id="A0A1S3I5U4"/>
<reference evidence="6" key="1">
    <citation type="submission" date="2025-08" db="UniProtKB">
        <authorList>
            <consortium name="RefSeq"/>
        </authorList>
    </citation>
    <scope>IDENTIFICATION</scope>
    <source>
        <tissue evidence="6">Gonads</tissue>
    </source>
</reference>
<feature type="compositionally biased region" description="Low complexity" evidence="1">
    <location>
        <begin position="363"/>
        <end position="372"/>
    </location>
</feature>
<dbReference type="PANTHER" id="PTHR39077">
    <property type="entry name" value="DUF4793 DOMAIN-CONTAINING PROTEIN"/>
    <property type="match status" value="1"/>
</dbReference>
<protein>
    <submittedName>
        <fullName evidence="6">Uncharacterized protein LOC106160948</fullName>
    </submittedName>
</protein>
<feature type="domain" description="E3 ubiquitin-protein ligase APD1-4 middle" evidence="4">
    <location>
        <begin position="234"/>
        <end position="332"/>
    </location>
</feature>
<dbReference type="Pfam" id="PF16040">
    <property type="entry name" value="APD1-4_N"/>
    <property type="match status" value="1"/>
</dbReference>
<keyword evidence="2" id="KW-0472">Membrane</keyword>
<evidence type="ECO:0000259" key="3">
    <source>
        <dbReference type="Pfam" id="PF16040"/>
    </source>
</evidence>
<organism evidence="5 6">
    <name type="scientific">Lingula anatina</name>
    <name type="common">Brachiopod</name>
    <name type="synonym">Lingula unguis</name>
    <dbReference type="NCBI Taxonomy" id="7574"/>
    <lineage>
        <taxon>Eukaryota</taxon>
        <taxon>Metazoa</taxon>
        <taxon>Spiralia</taxon>
        <taxon>Lophotrochozoa</taxon>
        <taxon>Brachiopoda</taxon>
        <taxon>Linguliformea</taxon>
        <taxon>Lingulata</taxon>
        <taxon>Lingulida</taxon>
        <taxon>Linguloidea</taxon>
        <taxon>Lingulidae</taxon>
        <taxon>Lingula</taxon>
    </lineage>
</organism>
<feature type="transmembrane region" description="Helical" evidence="2">
    <location>
        <begin position="319"/>
        <end position="343"/>
    </location>
</feature>
<dbReference type="RefSeq" id="XP_013393216.1">
    <property type="nucleotide sequence ID" value="XM_013537762.1"/>
</dbReference>
<keyword evidence="2" id="KW-0812">Transmembrane</keyword>
<name>A0A1S3I5U4_LINAN</name>
<feature type="region of interest" description="Disordered" evidence="1">
    <location>
        <begin position="350"/>
        <end position="372"/>
    </location>
</feature>
<dbReference type="GeneID" id="106160948"/>
<gene>
    <name evidence="6" type="primary">LOC106160948</name>
</gene>
<accession>A0A1S3I5U4</accession>
<dbReference type="Proteomes" id="UP000085678">
    <property type="component" value="Unplaced"/>
</dbReference>
<dbReference type="PANTHER" id="PTHR39077:SF1">
    <property type="entry name" value="E3 UBIQUITIN-PROTEIN LIGASE APD1-4 MIDDLE DOMAIN-CONTAINING PROTEIN"/>
    <property type="match status" value="1"/>
</dbReference>
<sequence>MTHGGGSCGGGYSGGGGGFYGGGYWGANSSRRRKNDEDCEKCCSCIFILLGSLLCLTKLTRKQRIAVFWVQIIIITVVTSTVLYSKYNATKKVNVAPTDMRALTKDTTTLLGDGMTLKSHSNFNAYLFKKVPRVVSNATALPYTYDTTLSLQPDRYEYYGYYLLPGSTIEQRACTYFTNSIVTMFVIRGRSNLDKWIKSKNKNDCGNCYIYSHVFETSYGRCSWDEQFNTYTLLVEEADDYYFLFANLYLFDSNFIHAHFRLNRTIYDVTEGLLRSSCNHVTHCHYPLEINSAEVVVIEAPAFYSHDDDMDVTNNARSWLYVVFFLVIPLVLGVSVSSLLFFFCKDPNKPERSTNPQTHRRQGTPGRPTRVTGGAANVAVIQVSDRTPLAPNLPPAYDCIPEIPPVSKEAGMPPTYEQAVQGGLDNVAAYQ</sequence>
<dbReference type="Pfam" id="PF16041">
    <property type="entry name" value="APD1-4_M"/>
    <property type="match status" value="1"/>
</dbReference>
<evidence type="ECO:0000259" key="4">
    <source>
        <dbReference type="Pfam" id="PF16041"/>
    </source>
</evidence>
<feature type="transmembrane region" description="Helical" evidence="2">
    <location>
        <begin position="65"/>
        <end position="84"/>
    </location>
</feature>
<dbReference type="OMA" id="SWICVCF"/>
<feature type="domain" description="E3 ubiquitin-protein ligase APD1-4 N-terminal" evidence="3">
    <location>
        <begin position="122"/>
        <end position="193"/>
    </location>
</feature>
<evidence type="ECO:0000256" key="2">
    <source>
        <dbReference type="SAM" id="Phobius"/>
    </source>
</evidence>
<dbReference type="InterPro" id="IPR032010">
    <property type="entry name" value="APD1-4_M"/>
</dbReference>
<evidence type="ECO:0000313" key="5">
    <source>
        <dbReference type="Proteomes" id="UP000085678"/>
    </source>
</evidence>
<proteinExistence type="predicted"/>
<evidence type="ECO:0000256" key="1">
    <source>
        <dbReference type="SAM" id="MobiDB-lite"/>
    </source>
</evidence>
<keyword evidence="5" id="KW-1185">Reference proteome</keyword>
<dbReference type="OrthoDB" id="6126656at2759"/>
<keyword evidence="2" id="KW-1133">Transmembrane helix</keyword>
<dbReference type="KEGG" id="lak:106160948"/>
<evidence type="ECO:0000313" key="6">
    <source>
        <dbReference type="RefSeq" id="XP_013393216.1"/>
    </source>
</evidence>
<dbReference type="InParanoid" id="A0A1S3I5U4"/>